<protein>
    <recommendedName>
        <fullName evidence="2">Glutaredoxin-like protein NrdH</fullName>
    </recommendedName>
</protein>
<name>A0A064CBL0_9MYCO</name>
<dbReference type="Proteomes" id="UP000022835">
    <property type="component" value="Unassembled WGS sequence"/>
</dbReference>
<dbReference type="RefSeq" id="WP_036348876.1">
    <property type="nucleotide sequence ID" value="NZ_JALN02000002.1"/>
</dbReference>
<dbReference type="AlphaFoldDB" id="A0A064CBL0"/>
<comment type="caution">
    <text evidence="4">The sequence shown here is derived from an EMBL/GenBank/DDBJ whole genome shotgun (WGS) entry which is preliminary data.</text>
</comment>
<accession>A0A064CBL0</accession>
<dbReference type="CDD" id="cd02976">
    <property type="entry name" value="NrdH"/>
    <property type="match status" value="1"/>
</dbReference>
<comment type="function">
    <text evidence="1">Electron transport system for the ribonucleotide reductase system NrdEF.</text>
</comment>
<dbReference type="PROSITE" id="PS51354">
    <property type="entry name" value="GLUTAREDOXIN_2"/>
    <property type="match status" value="1"/>
</dbReference>
<dbReference type="Pfam" id="PF00462">
    <property type="entry name" value="Glutaredoxin"/>
    <property type="match status" value="1"/>
</dbReference>
<reference evidence="4" key="1">
    <citation type="submission" date="2014-05" db="EMBL/GenBank/DDBJ databases">
        <title>Genome sequence of Mycobacterium aromaticivorans strain JS19b1T (= DSM 45407T).</title>
        <authorList>
            <person name="Kwak Y."/>
            <person name="Park G.-S."/>
            <person name="Li Q.X."/>
            <person name="Lee S.-E."/>
            <person name="Shin J.-H."/>
        </authorList>
    </citation>
    <scope>NUCLEOTIDE SEQUENCE [LARGE SCALE GENOMIC DNA]</scope>
    <source>
        <strain evidence="4">JS19b1</strain>
    </source>
</reference>
<dbReference type="InterPro" id="IPR002109">
    <property type="entry name" value="Glutaredoxin"/>
</dbReference>
<evidence type="ECO:0000256" key="1">
    <source>
        <dbReference type="ARBA" id="ARBA00002292"/>
    </source>
</evidence>
<evidence type="ECO:0000256" key="2">
    <source>
        <dbReference type="ARBA" id="ARBA00017945"/>
    </source>
</evidence>
<evidence type="ECO:0000313" key="5">
    <source>
        <dbReference type="Proteomes" id="UP000022835"/>
    </source>
</evidence>
<proteinExistence type="predicted"/>
<dbReference type="STRING" id="1440774.Y900_027650"/>
<evidence type="ECO:0000259" key="3">
    <source>
        <dbReference type="Pfam" id="PF00462"/>
    </source>
</evidence>
<dbReference type="EMBL" id="JALN02000002">
    <property type="protein sequence ID" value="KDE97066.1"/>
    <property type="molecule type" value="Genomic_DNA"/>
</dbReference>
<evidence type="ECO:0000313" key="4">
    <source>
        <dbReference type="EMBL" id="KDE97066.1"/>
    </source>
</evidence>
<dbReference type="eggNOG" id="COG0695">
    <property type="taxonomic scope" value="Bacteria"/>
</dbReference>
<dbReference type="InterPro" id="IPR036249">
    <property type="entry name" value="Thioredoxin-like_sf"/>
</dbReference>
<feature type="domain" description="Glutaredoxin" evidence="3">
    <location>
        <begin position="4"/>
        <end position="58"/>
    </location>
</feature>
<sequence length="88" mass="9566">MNVITVYTKPACVQCNAVFGILDKEGIPYEKIDLSTDNEARDYVMSLGYLQAPVVYAGPNEHFAGFRPDRLKALKNGAILSSDATLVG</sequence>
<keyword evidence="5" id="KW-1185">Reference proteome</keyword>
<dbReference type="Gene3D" id="3.40.30.10">
    <property type="entry name" value="Glutaredoxin"/>
    <property type="match status" value="1"/>
</dbReference>
<dbReference type="NCBIfam" id="TIGR02194">
    <property type="entry name" value="GlrX_NrdH"/>
    <property type="match status" value="1"/>
</dbReference>
<dbReference type="SUPFAM" id="SSF52833">
    <property type="entry name" value="Thioredoxin-like"/>
    <property type="match status" value="1"/>
</dbReference>
<organism evidence="4 5">
    <name type="scientific">Mycolicibacterium aromaticivorans JS19b1 = JCM 16368</name>
    <dbReference type="NCBI Taxonomy" id="1440774"/>
    <lineage>
        <taxon>Bacteria</taxon>
        <taxon>Bacillati</taxon>
        <taxon>Actinomycetota</taxon>
        <taxon>Actinomycetes</taxon>
        <taxon>Mycobacteriales</taxon>
        <taxon>Mycobacteriaceae</taxon>
        <taxon>Mycolicibacterium</taxon>
    </lineage>
</organism>
<dbReference type="InterPro" id="IPR011909">
    <property type="entry name" value="GlrX_NrdH"/>
</dbReference>
<dbReference type="GO" id="GO:0045454">
    <property type="term" value="P:cell redox homeostasis"/>
    <property type="evidence" value="ECO:0007669"/>
    <property type="project" value="InterPro"/>
</dbReference>
<gene>
    <name evidence="4" type="ORF">Y900_027650</name>
</gene>
<dbReference type="OrthoDB" id="9795531at2"/>